<keyword evidence="5 10" id="KW-0694">RNA-binding</keyword>
<evidence type="ECO:0000313" key="15">
    <source>
        <dbReference type="Proteomes" id="UP000460221"/>
    </source>
</evidence>
<dbReference type="AlphaFoldDB" id="A0A7K1FJY1"/>
<organism evidence="14 15">
    <name type="scientific">Nakamurella alba</name>
    <dbReference type="NCBI Taxonomy" id="2665158"/>
    <lineage>
        <taxon>Bacteria</taxon>
        <taxon>Bacillati</taxon>
        <taxon>Actinomycetota</taxon>
        <taxon>Actinomycetes</taxon>
        <taxon>Nakamurellales</taxon>
        <taxon>Nakamurellaceae</taxon>
        <taxon>Nakamurella</taxon>
    </lineage>
</organism>
<gene>
    <name evidence="10 14" type="primary">rplV</name>
    <name evidence="14" type="ORF">GIS00_10650</name>
</gene>
<dbReference type="PANTHER" id="PTHR13501">
    <property type="entry name" value="CHLOROPLAST 50S RIBOSOMAL PROTEIN L22-RELATED"/>
    <property type="match status" value="1"/>
</dbReference>
<comment type="similarity">
    <text evidence="2 10 11">Belongs to the universal ribosomal protein uL22 family.</text>
</comment>
<keyword evidence="7 10" id="KW-0687">Ribonucleoprotein</keyword>
<evidence type="ECO:0000256" key="7">
    <source>
        <dbReference type="ARBA" id="ARBA00023274"/>
    </source>
</evidence>
<keyword evidence="6 10" id="KW-0689">Ribosomal protein</keyword>
<evidence type="ECO:0000256" key="3">
    <source>
        <dbReference type="ARBA" id="ARBA00011838"/>
    </source>
</evidence>
<evidence type="ECO:0000256" key="6">
    <source>
        <dbReference type="ARBA" id="ARBA00022980"/>
    </source>
</evidence>
<evidence type="ECO:0000256" key="13">
    <source>
        <dbReference type="RuleBase" id="RU004008"/>
    </source>
</evidence>
<comment type="caution">
    <text evidence="14">The sequence shown here is derived from an EMBL/GenBank/DDBJ whole genome shotgun (WGS) entry which is preliminary data.</text>
</comment>
<dbReference type="EMBL" id="WLYK01000003">
    <property type="protein sequence ID" value="MTD14408.1"/>
    <property type="molecule type" value="Genomic_DNA"/>
</dbReference>
<comment type="function">
    <text evidence="10 13">This protein binds specifically to 23S rRNA; its binding is stimulated by other ribosomal proteins, e.g., L4, L17, and L20. It is important during the early stages of 50S assembly. It makes multiple contacts with different domains of the 23S rRNA in the assembled 50S subunit and ribosome.</text>
</comment>
<evidence type="ECO:0000256" key="8">
    <source>
        <dbReference type="ARBA" id="ARBA00025084"/>
    </source>
</evidence>
<keyword evidence="4 10" id="KW-0699">rRNA-binding</keyword>
<evidence type="ECO:0000256" key="1">
    <source>
        <dbReference type="ARBA" id="ARBA00003478"/>
    </source>
</evidence>
<dbReference type="InterPro" id="IPR005727">
    <property type="entry name" value="Ribosomal_uL22_bac/chlpt-type"/>
</dbReference>
<dbReference type="PROSITE" id="PS00464">
    <property type="entry name" value="RIBOSOMAL_L22"/>
    <property type="match status" value="1"/>
</dbReference>
<dbReference type="InterPro" id="IPR018260">
    <property type="entry name" value="Ribosomal_uL22_CS"/>
</dbReference>
<comment type="subunit">
    <text evidence="3 10 12">Part of the 50S ribosomal subunit.</text>
</comment>
<evidence type="ECO:0000256" key="10">
    <source>
        <dbReference type="HAMAP-Rule" id="MF_01331"/>
    </source>
</evidence>
<comment type="function">
    <text evidence="8">This protein binds specifically to 23S rRNA; its binding is stimulated by other ribosomal proteins, e.g. L4, L17, and L20. It is important during the early stages of 50S assembly. It makes multiple contacts with different domains of the 23S rRNA in the assembled 50S subunit and ribosome.</text>
</comment>
<reference evidence="14 15" key="1">
    <citation type="submission" date="2019-11" db="EMBL/GenBank/DDBJ databases">
        <authorList>
            <person name="Jiang L.-Q."/>
        </authorList>
    </citation>
    <scope>NUCLEOTIDE SEQUENCE [LARGE SCALE GENOMIC DNA]</scope>
    <source>
        <strain evidence="14 15">YIM 132087</strain>
    </source>
</reference>
<evidence type="ECO:0000256" key="2">
    <source>
        <dbReference type="ARBA" id="ARBA00009451"/>
    </source>
</evidence>
<dbReference type="RefSeq" id="WP_154768442.1">
    <property type="nucleotide sequence ID" value="NZ_WLYK01000003.1"/>
</dbReference>
<evidence type="ECO:0000256" key="4">
    <source>
        <dbReference type="ARBA" id="ARBA00022730"/>
    </source>
</evidence>
<dbReference type="HAMAP" id="MF_01331_B">
    <property type="entry name" value="Ribosomal_uL22_B"/>
    <property type="match status" value="1"/>
</dbReference>
<evidence type="ECO:0000256" key="9">
    <source>
        <dbReference type="ARBA" id="ARBA00035207"/>
    </source>
</evidence>
<evidence type="ECO:0000313" key="14">
    <source>
        <dbReference type="EMBL" id="MTD14408.1"/>
    </source>
</evidence>
<proteinExistence type="inferred from homology"/>
<accession>A0A7K1FJY1</accession>
<sequence>MNAQQTADLPRATAKARHVHTTPMKARRVVDLVRGRTAADAANILAFAPQAAAEVVGKLLASAVANAEHNQGLDTETLVIDKAYVDEGPTMKRFQPRAQGRAFRIRKRTCHITIELVSVETAKSSGGRSRRVASSEKGRAR</sequence>
<dbReference type="GO" id="GO:0003735">
    <property type="term" value="F:structural constituent of ribosome"/>
    <property type="evidence" value="ECO:0007669"/>
    <property type="project" value="InterPro"/>
</dbReference>
<keyword evidence="15" id="KW-1185">Reference proteome</keyword>
<dbReference type="GO" id="GO:0006412">
    <property type="term" value="P:translation"/>
    <property type="evidence" value="ECO:0007669"/>
    <property type="project" value="UniProtKB-UniRule"/>
</dbReference>
<dbReference type="InterPro" id="IPR036394">
    <property type="entry name" value="Ribosomal_uL22_sf"/>
</dbReference>
<dbReference type="NCBIfam" id="TIGR01044">
    <property type="entry name" value="rplV_bact"/>
    <property type="match status" value="1"/>
</dbReference>
<dbReference type="Gene3D" id="3.90.470.10">
    <property type="entry name" value="Ribosomal protein L22/L17"/>
    <property type="match status" value="1"/>
</dbReference>
<dbReference type="PANTHER" id="PTHR13501:SF8">
    <property type="entry name" value="LARGE RIBOSOMAL SUBUNIT PROTEIN UL22M"/>
    <property type="match status" value="1"/>
</dbReference>
<dbReference type="CDD" id="cd00336">
    <property type="entry name" value="Ribosomal_L22"/>
    <property type="match status" value="1"/>
</dbReference>
<dbReference type="InterPro" id="IPR001063">
    <property type="entry name" value="Ribosomal_uL22"/>
</dbReference>
<dbReference type="GO" id="GO:0019843">
    <property type="term" value="F:rRNA binding"/>
    <property type="evidence" value="ECO:0007669"/>
    <property type="project" value="UniProtKB-UniRule"/>
</dbReference>
<evidence type="ECO:0000256" key="5">
    <source>
        <dbReference type="ARBA" id="ARBA00022884"/>
    </source>
</evidence>
<dbReference type="Proteomes" id="UP000460221">
    <property type="component" value="Unassembled WGS sequence"/>
</dbReference>
<dbReference type="InterPro" id="IPR047867">
    <property type="entry name" value="Ribosomal_uL22_bac/org-type"/>
</dbReference>
<dbReference type="SUPFAM" id="SSF54843">
    <property type="entry name" value="Ribosomal protein L22"/>
    <property type="match status" value="1"/>
</dbReference>
<name>A0A7K1FJY1_9ACTN</name>
<comment type="function">
    <text evidence="1 10">The globular domain of the protein is located near the polypeptide exit tunnel on the outside of the subunit, while an extended beta-hairpin is found that lines the wall of the exit tunnel in the center of the 70S ribosome.</text>
</comment>
<evidence type="ECO:0000256" key="11">
    <source>
        <dbReference type="RuleBase" id="RU004005"/>
    </source>
</evidence>
<evidence type="ECO:0000256" key="12">
    <source>
        <dbReference type="RuleBase" id="RU004006"/>
    </source>
</evidence>
<protein>
    <recommendedName>
        <fullName evidence="9 10">Large ribosomal subunit protein uL22</fullName>
    </recommendedName>
</protein>
<dbReference type="Pfam" id="PF00237">
    <property type="entry name" value="Ribosomal_L22"/>
    <property type="match status" value="1"/>
</dbReference>
<dbReference type="GO" id="GO:0022625">
    <property type="term" value="C:cytosolic large ribosomal subunit"/>
    <property type="evidence" value="ECO:0007669"/>
    <property type="project" value="TreeGrafter"/>
</dbReference>